<evidence type="ECO:0000256" key="15">
    <source>
        <dbReference type="RuleBase" id="RU364045"/>
    </source>
</evidence>
<reference evidence="18 19" key="1">
    <citation type="submission" date="2022-07" db="EMBL/GenBank/DDBJ databases">
        <title>Genomic and pangenome structural analysis of the polyextremophile Exiguobacterium.</title>
        <authorList>
            <person name="Shen L."/>
        </authorList>
    </citation>
    <scope>NUCLEOTIDE SEQUENCE [LARGE SCALE GENOMIC DNA]</scope>
    <source>
        <strain evidence="18 19">12_1</strain>
    </source>
</reference>
<organism evidence="18 19">
    <name type="scientific">Exiguobacterium alkaliphilum</name>
    <dbReference type="NCBI Taxonomy" id="1428684"/>
    <lineage>
        <taxon>Bacteria</taxon>
        <taxon>Bacillati</taxon>
        <taxon>Bacillota</taxon>
        <taxon>Bacilli</taxon>
        <taxon>Bacillales</taxon>
        <taxon>Bacillales Family XII. Incertae Sedis</taxon>
        <taxon>Exiguobacterium</taxon>
    </lineage>
</organism>
<evidence type="ECO:0000256" key="4">
    <source>
        <dbReference type="ARBA" id="ARBA00011575"/>
    </source>
</evidence>
<dbReference type="EC" id="4.1.3.27" evidence="5 15"/>
<dbReference type="GO" id="GO:0004049">
    <property type="term" value="F:anthranilate synthase activity"/>
    <property type="evidence" value="ECO:0007669"/>
    <property type="project" value="UniProtKB-EC"/>
</dbReference>
<keyword evidence="7 15" id="KW-0028">Amino-acid biosynthesis</keyword>
<comment type="pathway">
    <text evidence="2 15">Amino-acid biosynthesis; L-tryptophan biosynthesis; L-tryptophan from chorismate: step 1/5.</text>
</comment>
<keyword evidence="8 15" id="KW-0479">Metal-binding</keyword>
<comment type="cofactor">
    <cofactor evidence="1 15">
        <name>Mg(2+)</name>
        <dbReference type="ChEBI" id="CHEBI:18420"/>
    </cofactor>
</comment>
<dbReference type="Pfam" id="PF00425">
    <property type="entry name" value="Chorismate_bind"/>
    <property type="match status" value="1"/>
</dbReference>
<evidence type="ECO:0000313" key="19">
    <source>
        <dbReference type="Proteomes" id="UP001206821"/>
    </source>
</evidence>
<dbReference type="InterPro" id="IPR006805">
    <property type="entry name" value="Anth_synth_I_N"/>
</dbReference>
<accession>A0ABT2KV01</accession>
<dbReference type="InterPro" id="IPR019999">
    <property type="entry name" value="Anth_synth_I-like"/>
</dbReference>
<dbReference type="InterPro" id="IPR005256">
    <property type="entry name" value="Anth_synth_I_PabB"/>
</dbReference>
<evidence type="ECO:0000256" key="11">
    <source>
        <dbReference type="ARBA" id="ARBA00023141"/>
    </source>
</evidence>
<evidence type="ECO:0000256" key="9">
    <source>
        <dbReference type="ARBA" id="ARBA00022822"/>
    </source>
</evidence>
<comment type="caution">
    <text evidence="18">The sequence shown here is derived from an EMBL/GenBank/DDBJ whole genome shotgun (WGS) entry which is preliminary data.</text>
</comment>
<keyword evidence="12 15" id="KW-0456">Lyase</keyword>
<dbReference type="PRINTS" id="PR00095">
    <property type="entry name" value="ANTSNTHASEI"/>
</dbReference>
<evidence type="ECO:0000259" key="16">
    <source>
        <dbReference type="Pfam" id="PF00425"/>
    </source>
</evidence>
<dbReference type="RefSeq" id="WP_034817798.1">
    <property type="nucleotide sequence ID" value="NZ_JANIEK010000011.1"/>
</dbReference>
<dbReference type="Proteomes" id="UP001206821">
    <property type="component" value="Unassembled WGS sequence"/>
</dbReference>
<dbReference type="NCBIfam" id="TIGR00564">
    <property type="entry name" value="trpE_most"/>
    <property type="match status" value="1"/>
</dbReference>
<evidence type="ECO:0000313" key="18">
    <source>
        <dbReference type="EMBL" id="MCT4794792.1"/>
    </source>
</evidence>
<dbReference type="PANTHER" id="PTHR11236">
    <property type="entry name" value="AMINOBENZOATE/ANTHRANILATE SYNTHASE"/>
    <property type="match status" value="1"/>
</dbReference>
<evidence type="ECO:0000256" key="14">
    <source>
        <dbReference type="ARBA" id="ARBA00047683"/>
    </source>
</evidence>
<evidence type="ECO:0000256" key="8">
    <source>
        <dbReference type="ARBA" id="ARBA00022723"/>
    </source>
</evidence>
<feature type="domain" description="Chorismate-utilising enzyme C-terminal" evidence="16">
    <location>
        <begin position="181"/>
        <end position="434"/>
    </location>
</feature>
<evidence type="ECO:0000256" key="5">
    <source>
        <dbReference type="ARBA" id="ARBA00012266"/>
    </source>
</evidence>
<comment type="function">
    <text evidence="13 15">Part of a heterotetrameric complex that catalyzes the two-step biosynthesis of anthranilate, an intermediate in the biosynthesis of L-tryptophan. In the first step, the glutamine-binding beta subunit (TrpG) of anthranilate synthase (AS) provides the glutamine amidotransferase activity which generates ammonia as a substrate that, along with chorismate, is used in the second step, catalyzed by the large alpha subunit of AS (TrpE) to produce anthranilate. In the absence of TrpG, TrpE can synthesize anthranilate directly from chorismate and high concentrations of ammonia.</text>
</comment>
<protein>
    <recommendedName>
        <fullName evidence="6 15">Anthranilate synthase component 1</fullName>
        <ecNumber evidence="5 15">4.1.3.27</ecNumber>
    </recommendedName>
</protein>
<feature type="domain" description="Anthranilate synthase component I N-terminal" evidence="17">
    <location>
        <begin position="9"/>
        <end position="139"/>
    </location>
</feature>
<proteinExistence type="inferred from homology"/>
<evidence type="ECO:0000259" key="17">
    <source>
        <dbReference type="Pfam" id="PF04715"/>
    </source>
</evidence>
<dbReference type="Pfam" id="PF04715">
    <property type="entry name" value="Anth_synt_I_N"/>
    <property type="match status" value="1"/>
</dbReference>
<evidence type="ECO:0000256" key="1">
    <source>
        <dbReference type="ARBA" id="ARBA00001946"/>
    </source>
</evidence>
<evidence type="ECO:0000256" key="3">
    <source>
        <dbReference type="ARBA" id="ARBA00009562"/>
    </source>
</evidence>
<comment type="catalytic activity">
    <reaction evidence="14 15">
        <text>chorismate + L-glutamine = anthranilate + pyruvate + L-glutamate + H(+)</text>
        <dbReference type="Rhea" id="RHEA:21732"/>
        <dbReference type="ChEBI" id="CHEBI:15361"/>
        <dbReference type="ChEBI" id="CHEBI:15378"/>
        <dbReference type="ChEBI" id="CHEBI:16567"/>
        <dbReference type="ChEBI" id="CHEBI:29748"/>
        <dbReference type="ChEBI" id="CHEBI:29985"/>
        <dbReference type="ChEBI" id="CHEBI:58359"/>
        <dbReference type="EC" id="4.1.3.27"/>
    </reaction>
</comment>
<evidence type="ECO:0000256" key="13">
    <source>
        <dbReference type="ARBA" id="ARBA00025634"/>
    </source>
</evidence>
<evidence type="ECO:0000256" key="6">
    <source>
        <dbReference type="ARBA" id="ARBA00020653"/>
    </source>
</evidence>
<keyword evidence="19" id="KW-1185">Reference proteome</keyword>
<keyword evidence="10 15" id="KW-0460">Magnesium</keyword>
<gene>
    <name evidence="15 18" type="primary">trpE</name>
    <name evidence="18" type="ORF">NQG31_04500</name>
</gene>
<dbReference type="EMBL" id="JANIEK010000011">
    <property type="protein sequence ID" value="MCT4794792.1"/>
    <property type="molecule type" value="Genomic_DNA"/>
</dbReference>
<dbReference type="SUPFAM" id="SSF56322">
    <property type="entry name" value="ADC synthase"/>
    <property type="match status" value="1"/>
</dbReference>
<keyword evidence="11 15" id="KW-0057">Aromatic amino acid biosynthesis</keyword>
<comment type="subunit">
    <text evidence="4 15">Heterotetramer consisting of two non-identical subunits: a beta subunit (TrpG) and a large alpha subunit (TrpE).</text>
</comment>
<dbReference type="PANTHER" id="PTHR11236:SF48">
    <property type="entry name" value="ISOCHORISMATE SYNTHASE MENF"/>
    <property type="match status" value="1"/>
</dbReference>
<comment type="similarity">
    <text evidence="3 15">Belongs to the anthranilate synthase component I family.</text>
</comment>
<keyword evidence="9 15" id="KW-0822">Tryptophan biosynthesis</keyword>
<dbReference type="Gene3D" id="3.60.120.10">
    <property type="entry name" value="Anthranilate synthase"/>
    <property type="match status" value="1"/>
</dbReference>
<dbReference type="InterPro" id="IPR005801">
    <property type="entry name" value="ADC_synthase"/>
</dbReference>
<evidence type="ECO:0000256" key="10">
    <source>
        <dbReference type="ARBA" id="ARBA00022842"/>
    </source>
</evidence>
<evidence type="ECO:0000256" key="2">
    <source>
        <dbReference type="ARBA" id="ARBA00004873"/>
    </source>
</evidence>
<evidence type="ECO:0000256" key="12">
    <source>
        <dbReference type="ARBA" id="ARBA00023239"/>
    </source>
</evidence>
<dbReference type="InterPro" id="IPR015890">
    <property type="entry name" value="Chorismate_C"/>
</dbReference>
<name>A0ABT2KV01_9BACL</name>
<sequence length="443" mass="49112">MEQRIINGDELTPVAIFHRLKGERKVLLESRAEGKHGRYSIVAANPVETLRVDGTSISDANGTIETADPLAHLSTLITRDVPDAPYPFIGGAIGYIGYDMQRVYEPIPNTPSETRGLPDALFQRYETVVLYDHLEEQVILIDTGDTDATERLDEIQRQLETAQTHSLEPVVRTSERILTEKNEFIERVLKAKEAILAGEVFQLVLSQRIDATFTGDPFHFYRTLRKQNPSPYLFYIDLGEAIVLGASPESLVQVSGSRVTTNPIAGTRPRGKTVEEDIRHGESLLADEKELAEHRMLLDLGRNDIGRVAKVGTVTILKQIELERFKNVMHLVSEVEGELRDDLNPIDALRACLPAGTVSGAPKIRAMQLIDELETVKREVYAGAVGYLDVRGGFDFALAIRTMVVQGDTAHVQAGAGIVYDSDPVSEYEETLHKAKSLLEVFA</sequence>
<evidence type="ECO:0000256" key="7">
    <source>
        <dbReference type="ARBA" id="ARBA00022605"/>
    </source>
</evidence>